<feature type="non-terminal residue" evidence="1">
    <location>
        <position position="53"/>
    </location>
</feature>
<feature type="non-terminal residue" evidence="1">
    <location>
        <position position="1"/>
    </location>
</feature>
<proteinExistence type="predicted"/>
<organism evidence="1">
    <name type="scientific">Athelia psychrophila</name>
    <dbReference type="NCBI Taxonomy" id="1759441"/>
    <lineage>
        <taxon>Eukaryota</taxon>
        <taxon>Fungi</taxon>
        <taxon>Dikarya</taxon>
        <taxon>Basidiomycota</taxon>
        <taxon>Agaricomycotina</taxon>
        <taxon>Agaricomycetes</taxon>
        <taxon>Agaricomycetidae</taxon>
        <taxon>Atheliales</taxon>
        <taxon>Atheliaceae</taxon>
        <taxon>Athelia</taxon>
    </lineage>
</organism>
<sequence>SQTGDHCLALLASADCELRLPHLPPADLFTPSTSDLSKETSRLIGSCSTKMPS</sequence>
<protein>
    <submittedName>
        <fullName evidence="1">Uncharacterized protein</fullName>
    </submittedName>
</protein>
<accession>A0A165XQC2</accession>
<name>A0A165XQC2_9AGAM</name>
<evidence type="ECO:0000313" key="1">
    <source>
        <dbReference type="EMBL" id="KZP08784.1"/>
    </source>
</evidence>
<dbReference type="AlphaFoldDB" id="A0A165XQC2"/>
<gene>
    <name evidence="1" type="ORF">FIBSPDRAFT_874248</name>
</gene>
<dbReference type="EMBL" id="KV417714">
    <property type="protein sequence ID" value="KZP08784.1"/>
    <property type="molecule type" value="Genomic_DNA"/>
</dbReference>
<reference evidence="1" key="1">
    <citation type="journal article" date="2016" name="Mol. Biol. Evol.">
        <title>Comparative Genomics of Early-Diverging Mushroom-Forming Fungi Provides Insights into the Origins of Lignocellulose Decay Capabilities.</title>
        <authorList>
            <person name="Nagy L.G."/>
            <person name="Riley R."/>
            <person name="Tritt A."/>
            <person name="Adam C."/>
            <person name="Daum C."/>
            <person name="Floudas D."/>
            <person name="Sun H."/>
            <person name="Yadav J.S."/>
            <person name="Pangilinan J."/>
            <person name="Larsson K.H."/>
            <person name="Matsuura K."/>
            <person name="Barry K."/>
            <person name="Labutti K."/>
            <person name="Kuo R."/>
            <person name="Ohm R.A."/>
            <person name="Bhattacharya S.S."/>
            <person name="Shirouzu T."/>
            <person name="Yoshinaga Y."/>
            <person name="Martin F.M."/>
            <person name="Grigoriev I.V."/>
            <person name="Hibbett D.S."/>
        </authorList>
    </citation>
    <scope>NUCLEOTIDE SEQUENCE [LARGE SCALE GENOMIC DNA]</scope>
    <source>
        <strain evidence="1">CBS 109695</strain>
    </source>
</reference>